<accession>A0A9W4UEP5</accession>
<protein>
    <submittedName>
        <fullName evidence="1">Uncharacterized protein</fullName>
    </submittedName>
</protein>
<organism evidence="1 2">
    <name type="scientific">Periconia digitata</name>
    <dbReference type="NCBI Taxonomy" id="1303443"/>
    <lineage>
        <taxon>Eukaryota</taxon>
        <taxon>Fungi</taxon>
        <taxon>Dikarya</taxon>
        <taxon>Ascomycota</taxon>
        <taxon>Pezizomycotina</taxon>
        <taxon>Dothideomycetes</taxon>
        <taxon>Pleosporomycetidae</taxon>
        <taxon>Pleosporales</taxon>
        <taxon>Massarineae</taxon>
        <taxon>Periconiaceae</taxon>
        <taxon>Periconia</taxon>
    </lineage>
</organism>
<dbReference type="EMBL" id="CAOQHR010000004">
    <property type="protein sequence ID" value="CAI6332938.1"/>
    <property type="molecule type" value="Genomic_DNA"/>
</dbReference>
<evidence type="ECO:0000313" key="1">
    <source>
        <dbReference type="EMBL" id="CAI6332938.1"/>
    </source>
</evidence>
<name>A0A9W4UEP5_9PLEO</name>
<reference evidence="1" key="1">
    <citation type="submission" date="2023-01" db="EMBL/GenBank/DDBJ databases">
        <authorList>
            <person name="Van Ghelder C."/>
            <person name="Rancurel C."/>
        </authorList>
    </citation>
    <scope>NUCLEOTIDE SEQUENCE</scope>
    <source>
        <strain evidence="1">CNCM I-4278</strain>
    </source>
</reference>
<sequence length="50" mass="5895">MSQIDSLYIQFADYWHTAIYLAKQQCVRRKCAAVYILELCKSNCYVNVDD</sequence>
<evidence type="ECO:0000313" key="2">
    <source>
        <dbReference type="Proteomes" id="UP001152607"/>
    </source>
</evidence>
<comment type="caution">
    <text evidence="1">The sequence shown here is derived from an EMBL/GenBank/DDBJ whole genome shotgun (WGS) entry which is preliminary data.</text>
</comment>
<proteinExistence type="predicted"/>
<dbReference type="AlphaFoldDB" id="A0A9W4UEP5"/>
<dbReference type="Proteomes" id="UP001152607">
    <property type="component" value="Unassembled WGS sequence"/>
</dbReference>
<keyword evidence="2" id="KW-1185">Reference proteome</keyword>
<gene>
    <name evidence="1" type="ORF">PDIGIT_LOCUS5971</name>
</gene>